<protein>
    <submittedName>
        <fullName evidence="1">Uncharacterized protein</fullName>
    </submittedName>
</protein>
<dbReference type="EMBL" id="KZ824306">
    <property type="protein sequence ID" value="RAL09210.1"/>
    <property type="molecule type" value="Genomic_DNA"/>
</dbReference>
<dbReference type="RefSeq" id="XP_025548364.1">
    <property type="nucleotide sequence ID" value="XM_025690435.1"/>
</dbReference>
<accession>A0A395HN69</accession>
<evidence type="ECO:0000313" key="2">
    <source>
        <dbReference type="Proteomes" id="UP000248961"/>
    </source>
</evidence>
<sequence length="120" mass="13433">MLVIRRTSCVFCGARLGPAVYCPCASERRTRWLLKVLEQLASFSRFSCCNCTGCEYETDIVFLFFFTHIRTNLVLLLSLPLFAAVRQFYALGWNSVAHGFVTRGLPGHCSELAGIVGEKC</sequence>
<gene>
    <name evidence="1" type="ORF">BO97DRAFT_186972</name>
</gene>
<dbReference type="GeneID" id="37194724"/>
<organism evidence="1 2">
    <name type="scientific">Aspergillus homomorphus (strain CBS 101889)</name>
    <dbReference type="NCBI Taxonomy" id="1450537"/>
    <lineage>
        <taxon>Eukaryota</taxon>
        <taxon>Fungi</taxon>
        <taxon>Dikarya</taxon>
        <taxon>Ascomycota</taxon>
        <taxon>Pezizomycotina</taxon>
        <taxon>Eurotiomycetes</taxon>
        <taxon>Eurotiomycetidae</taxon>
        <taxon>Eurotiales</taxon>
        <taxon>Aspergillaceae</taxon>
        <taxon>Aspergillus</taxon>
        <taxon>Aspergillus subgen. Circumdati</taxon>
    </lineage>
</organism>
<name>A0A395HN69_ASPHC</name>
<evidence type="ECO:0000313" key="1">
    <source>
        <dbReference type="EMBL" id="RAL09210.1"/>
    </source>
</evidence>
<dbReference type="VEuPathDB" id="FungiDB:BO97DRAFT_186972"/>
<reference evidence="1 2" key="1">
    <citation type="submission" date="2018-02" db="EMBL/GenBank/DDBJ databases">
        <title>The genomes of Aspergillus section Nigri reveals drivers in fungal speciation.</title>
        <authorList>
            <consortium name="DOE Joint Genome Institute"/>
            <person name="Vesth T.C."/>
            <person name="Nybo J."/>
            <person name="Theobald S."/>
            <person name="Brandl J."/>
            <person name="Frisvad J.C."/>
            <person name="Nielsen K.F."/>
            <person name="Lyhne E.K."/>
            <person name="Kogle M.E."/>
            <person name="Kuo A."/>
            <person name="Riley R."/>
            <person name="Clum A."/>
            <person name="Nolan M."/>
            <person name="Lipzen A."/>
            <person name="Salamov A."/>
            <person name="Henrissat B."/>
            <person name="Wiebenga A."/>
            <person name="De vries R.P."/>
            <person name="Grigoriev I.V."/>
            <person name="Mortensen U.H."/>
            <person name="Andersen M.R."/>
            <person name="Baker S.E."/>
        </authorList>
    </citation>
    <scope>NUCLEOTIDE SEQUENCE [LARGE SCALE GENOMIC DNA]</scope>
    <source>
        <strain evidence="1 2">CBS 101889</strain>
    </source>
</reference>
<keyword evidence="2" id="KW-1185">Reference proteome</keyword>
<dbReference type="Proteomes" id="UP000248961">
    <property type="component" value="Unassembled WGS sequence"/>
</dbReference>
<proteinExistence type="predicted"/>
<dbReference type="AlphaFoldDB" id="A0A395HN69"/>